<dbReference type="AlphaFoldDB" id="A0A2N5SE72"/>
<dbReference type="Proteomes" id="UP000235392">
    <property type="component" value="Unassembled WGS sequence"/>
</dbReference>
<feature type="compositionally biased region" description="Low complexity" evidence="1">
    <location>
        <begin position="52"/>
        <end position="64"/>
    </location>
</feature>
<feature type="region of interest" description="Disordered" evidence="1">
    <location>
        <begin position="43"/>
        <end position="68"/>
    </location>
</feature>
<proteinExistence type="predicted"/>
<protein>
    <submittedName>
        <fullName evidence="2">Uncharacterized protein</fullName>
    </submittedName>
</protein>
<name>A0A2N5SE72_9BASI</name>
<accession>A0A2N5SE72</accession>
<evidence type="ECO:0000313" key="2">
    <source>
        <dbReference type="EMBL" id="PLW11561.1"/>
    </source>
</evidence>
<evidence type="ECO:0000313" key="3">
    <source>
        <dbReference type="Proteomes" id="UP000235392"/>
    </source>
</evidence>
<dbReference type="EMBL" id="PGCI01000918">
    <property type="protein sequence ID" value="PLW11561.1"/>
    <property type="molecule type" value="Genomic_DNA"/>
</dbReference>
<comment type="caution">
    <text evidence="2">The sequence shown here is derived from an EMBL/GenBank/DDBJ whole genome shotgun (WGS) entry which is preliminary data.</text>
</comment>
<sequence>MCSKSYILYEETRRMVAGGSTSVKATTGPRKNAATAAIFYKKPKPRPTRVGSSAAAKRSARPSAGCRLTSLPDPSWPSALAVRSSFSAFVHL</sequence>
<organism evidence="2 3">
    <name type="scientific">Puccinia coronata f. sp. avenae</name>
    <dbReference type="NCBI Taxonomy" id="200324"/>
    <lineage>
        <taxon>Eukaryota</taxon>
        <taxon>Fungi</taxon>
        <taxon>Dikarya</taxon>
        <taxon>Basidiomycota</taxon>
        <taxon>Pucciniomycotina</taxon>
        <taxon>Pucciniomycetes</taxon>
        <taxon>Pucciniales</taxon>
        <taxon>Pucciniaceae</taxon>
        <taxon>Puccinia</taxon>
    </lineage>
</organism>
<gene>
    <name evidence="2" type="ORF">PCASD_23200</name>
</gene>
<evidence type="ECO:0000256" key="1">
    <source>
        <dbReference type="SAM" id="MobiDB-lite"/>
    </source>
</evidence>
<reference evidence="2 3" key="1">
    <citation type="submission" date="2017-11" db="EMBL/GenBank/DDBJ databases">
        <title>De novo assembly and phasing of dikaryotic genomes from two isolates of Puccinia coronata f. sp. avenae, the causal agent of oat crown rust.</title>
        <authorList>
            <person name="Miller M.E."/>
            <person name="Zhang Y."/>
            <person name="Omidvar V."/>
            <person name="Sperschneider J."/>
            <person name="Schwessinger B."/>
            <person name="Raley C."/>
            <person name="Palmer J.M."/>
            <person name="Garnica D."/>
            <person name="Upadhyaya N."/>
            <person name="Rathjen J."/>
            <person name="Taylor J.M."/>
            <person name="Park R.F."/>
            <person name="Dodds P.N."/>
            <person name="Hirsch C.D."/>
            <person name="Kianian S.F."/>
            <person name="Figueroa M."/>
        </authorList>
    </citation>
    <scope>NUCLEOTIDE SEQUENCE [LARGE SCALE GENOMIC DNA]</scope>
    <source>
        <strain evidence="2">12SD80</strain>
    </source>
</reference>